<dbReference type="CDD" id="cd17278">
    <property type="entry name" value="RMtype1_S_LdeBORF1052P-TRD2-CR2"/>
    <property type="match status" value="1"/>
</dbReference>
<dbReference type="EMBL" id="AAKOBS010000009">
    <property type="protein sequence ID" value="ECT8496698.1"/>
    <property type="molecule type" value="Genomic_DNA"/>
</dbReference>
<reference evidence="5" key="1">
    <citation type="submission" date="2018-07" db="EMBL/GenBank/DDBJ databases">
        <authorList>
            <consortium name="PulseNet: The National Subtyping Network for Foodborne Disease Surveillance"/>
            <person name="Tarr C.L."/>
            <person name="Trees E."/>
            <person name="Katz L.S."/>
            <person name="Carleton-Romer H.A."/>
            <person name="Stroika S."/>
            <person name="Kucerova Z."/>
            <person name="Roache K.F."/>
            <person name="Sabol A.L."/>
            <person name="Besser J."/>
            <person name="Gerner-Smidt P."/>
        </authorList>
    </citation>
    <scope>NUCLEOTIDE SEQUENCE [LARGE SCALE GENOMIC DNA]</scope>
    <source>
        <strain evidence="5">PNUSAS006183</strain>
    </source>
</reference>
<dbReference type="SUPFAM" id="SSF116734">
    <property type="entry name" value="DNA methylase specificity domain"/>
    <property type="match status" value="2"/>
</dbReference>
<dbReference type="Gene3D" id="3.90.220.20">
    <property type="entry name" value="DNA methylase specificity domains"/>
    <property type="match status" value="2"/>
</dbReference>
<keyword evidence="2" id="KW-0680">Restriction system</keyword>
<dbReference type="Pfam" id="PF01420">
    <property type="entry name" value="Methylase_S"/>
    <property type="match status" value="2"/>
</dbReference>
<name>A0A602Z2Y3_SALET</name>
<gene>
    <name evidence="5" type="ORF">BWQ27_10955</name>
</gene>
<dbReference type="GO" id="GO:0009307">
    <property type="term" value="P:DNA restriction-modification system"/>
    <property type="evidence" value="ECO:0007669"/>
    <property type="project" value="UniProtKB-KW"/>
</dbReference>
<dbReference type="GO" id="GO:0003677">
    <property type="term" value="F:DNA binding"/>
    <property type="evidence" value="ECO:0007669"/>
    <property type="project" value="UniProtKB-KW"/>
</dbReference>
<dbReference type="InterPro" id="IPR052021">
    <property type="entry name" value="Type-I_RS_S_subunit"/>
</dbReference>
<keyword evidence="5" id="KW-0378">Hydrolase</keyword>
<sequence length="413" mass="47029">MSNWPIEKLKGKLNIKHGFPFKGEFFSEQKTEFIVLTPGNFYETGGFKRQLGKEKFYTGEFPEEYIHSKGDVIVAMTEQAAGLLGSCARVPESGLYLHNQRLGLIKTNPQYLLKDYVYYLFRTNTVREQIRLTSSGSKVKHTSPERIYDVKVPLPDVKKQQKIVDFLDIIEDKLELNNRINTELEAMAKTLYDYWFVQFDFPDANGKPYKTSGGKMVYNATLKREIPAGWAVNTLSQIANITMGQSPAGESYNENRIGMLFFQGSTDFGWLFPTPRQYTTSPARMAKKGDILLSVRAPVGDMNIANADCCIGRGLAALNSKSRSDGFLFYVMKYFKQVFDRRNSEGTTFGSMTKDDLHSLQVVCPEPGLLKRYDGIVSEYNKMIFTRSLENQDLIKLRDWLLPLLMNGQVTVK</sequence>
<comment type="caution">
    <text evidence="5">The sequence shown here is derived from an EMBL/GenBank/DDBJ whole genome shotgun (WGS) entry which is preliminary data.</text>
</comment>
<dbReference type="PANTHER" id="PTHR30408:SF12">
    <property type="entry name" value="TYPE I RESTRICTION ENZYME MJAVIII SPECIFICITY SUBUNIT"/>
    <property type="match status" value="1"/>
</dbReference>
<dbReference type="InterPro" id="IPR044946">
    <property type="entry name" value="Restrct_endonuc_typeI_TRD_sf"/>
</dbReference>
<feature type="domain" description="Type I restriction modification DNA specificity" evidence="4">
    <location>
        <begin position="3"/>
        <end position="186"/>
    </location>
</feature>
<evidence type="ECO:0000256" key="3">
    <source>
        <dbReference type="ARBA" id="ARBA00023125"/>
    </source>
</evidence>
<feature type="domain" description="Type I restriction modification DNA specificity" evidence="4">
    <location>
        <begin position="228"/>
        <end position="365"/>
    </location>
</feature>
<dbReference type="InterPro" id="IPR000055">
    <property type="entry name" value="Restrct_endonuc_typeI_TRD"/>
</dbReference>
<evidence type="ECO:0000256" key="2">
    <source>
        <dbReference type="ARBA" id="ARBA00022747"/>
    </source>
</evidence>
<dbReference type="CDD" id="cd17495">
    <property type="entry name" value="RMtype1_S_Cep9333ORF4827P-TRD2-CR2_like"/>
    <property type="match status" value="1"/>
</dbReference>
<protein>
    <submittedName>
        <fullName evidence="5">Restriction endonuclease subunit S</fullName>
    </submittedName>
</protein>
<evidence type="ECO:0000256" key="1">
    <source>
        <dbReference type="ARBA" id="ARBA00010923"/>
    </source>
</evidence>
<accession>A0A602Z2Y3</accession>
<keyword evidence="5" id="KW-0540">Nuclease</keyword>
<dbReference type="Proteomes" id="UP000839894">
    <property type="component" value="Unassembled WGS sequence"/>
</dbReference>
<organism evidence="5">
    <name type="scientific">Salmonella enterica subsp. enterica serovar Pensacola</name>
    <dbReference type="NCBI Taxonomy" id="34042"/>
    <lineage>
        <taxon>Bacteria</taxon>
        <taxon>Pseudomonadati</taxon>
        <taxon>Pseudomonadota</taxon>
        <taxon>Gammaproteobacteria</taxon>
        <taxon>Enterobacterales</taxon>
        <taxon>Enterobacteriaceae</taxon>
        <taxon>Salmonella</taxon>
    </lineage>
</organism>
<evidence type="ECO:0000313" key="5">
    <source>
        <dbReference type="EMBL" id="ECT8496698.1"/>
    </source>
</evidence>
<evidence type="ECO:0000259" key="4">
    <source>
        <dbReference type="Pfam" id="PF01420"/>
    </source>
</evidence>
<dbReference type="PANTHER" id="PTHR30408">
    <property type="entry name" value="TYPE-1 RESTRICTION ENZYME ECOKI SPECIFICITY PROTEIN"/>
    <property type="match status" value="1"/>
</dbReference>
<dbReference type="AlphaFoldDB" id="A0A602Z2Y3"/>
<keyword evidence="5" id="KW-0255">Endonuclease</keyword>
<proteinExistence type="inferred from homology"/>
<dbReference type="GO" id="GO:0004519">
    <property type="term" value="F:endonuclease activity"/>
    <property type="evidence" value="ECO:0007669"/>
    <property type="project" value="UniProtKB-KW"/>
</dbReference>
<keyword evidence="3" id="KW-0238">DNA-binding</keyword>
<comment type="similarity">
    <text evidence="1">Belongs to the type-I restriction system S methylase family.</text>
</comment>